<organism evidence="1 2">
    <name type="scientific">Paenibacillus aquistagni</name>
    <dbReference type="NCBI Taxonomy" id="1852522"/>
    <lineage>
        <taxon>Bacteria</taxon>
        <taxon>Bacillati</taxon>
        <taxon>Bacillota</taxon>
        <taxon>Bacilli</taxon>
        <taxon>Bacillales</taxon>
        <taxon>Paenibacillaceae</taxon>
        <taxon>Paenibacillus</taxon>
    </lineage>
</organism>
<dbReference type="Proteomes" id="UP000193834">
    <property type="component" value="Unassembled WGS sequence"/>
</dbReference>
<evidence type="ECO:0000313" key="2">
    <source>
        <dbReference type="Proteomes" id="UP000193834"/>
    </source>
</evidence>
<protein>
    <submittedName>
        <fullName evidence="1">Uncharacterized protein</fullName>
    </submittedName>
</protein>
<sequence>MENEVNISVDYKENFILINLKDNQNHVPELEVAHEKIMHLIIVHDITVELKIDSLVTNKPTILTYKILGAEPEPYLGALGHHFFLKRSQ</sequence>
<gene>
    <name evidence="1" type="ORF">SAMN06295960_3163</name>
</gene>
<dbReference type="AlphaFoldDB" id="A0A1X7LB89"/>
<accession>A0A1X7LB89</accession>
<keyword evidence="2" id="KW-1185">Reference proteome</keyword>
<proteinExistence type="predicted"/>
<reference evidence="1 2" key="1">
    <citation type="submission" date="2017-04" db="EMBL/GenBank/DDBJ databases">
        <authorList>
            <person name="Afonso C.L."/>
            <person name="Miller P.J."/>
            <person name="Scott M.A."/>
            <person name="Spackman E."/>
            <person name="Goraichik I."/>
            <person name="Dimitrov K.M."/>
            <person name="Suarez D.L."/>
            <person name="Swayne D.E."/>
        </authorList>
    </citation>
    <scope>NUCLEOTIDE SEQUENCE [LARGE SCALE GENOMIC DNA]</scope>
    <source>
        <strain evidence="1 2">11</strain>
    </source>
</reference>
<dbReference type="EMBL" id="FXAZ01000004">
    <property type="protein sequence ID" value="SMG50744.1"/>
    <property type="molecule type" value="Genomic_DNA"/>
</dbReference>
<dbReference type="RefSeq" id="WP_141097567.1">
    <property type="nucleotide sequence ID" value="NZ_FXAZ01000004.1"/>
</dbReference>
<name>A0A1X7LB89_9BACL</name>
<evidence type="ECO:0000313" key="1">
    <source>
        <dbReference type="EMBL" id="SMG50744.1"/>
    </source>
</evidence>